<dbReference type="AlphaFoldDB" id="K5X7G7"/>
<proteinExistence type="predicted"/>
<gene>
    <name evidence="3" type="ORF">AGABI1DRAFT_107364</name>
</gene>
<dbReference type="RefSeq" id="XP_007330694.1">
    <property type="nucleotide sequence ID" value="XM_007330632.1"/>
</dbReference>
<feature type="compositionally biased region" description="Gly residues" evidence="2">
    <location>
        <begin position="52"/>
        <end position="62"/>
    </location>
</feature>
<evidence type="ECO:0000313" key="4">
    <source>
        <dbReference type="Proteomes" id="UP000008493"/>
    </source>
</evidence>
<dbReference type="OrthoDB" id="3253362at2759"/>
<dbReference type="KEGG" id="abp:AGABI1DRAFT107364"/>
<feature type="region of interest" description="Disordered" evidence="2">
    <location>
        <begin position="15"/>
        <end position="68"/>
    </location>
</feature>
<dbReference type="HOGENOM" id="CLU_018544_7_0_1"/>
<dbReference type="InParanoid" id="K5X7G7"/>
<dbReference type="OMA" id="MCNDEKS"/>
<sequence length="677" mass="76723">MCNDEKSAIEVEIEGQDRLLAERNSNSSGETDHGKQGGTRRRWGGKGRQRGPAGGGGGGDGCEAGDERGMMAGSSHGVLDRGRRRLFLIHMEPSPDVHTVLRNDPDEARRLQDLVNCLDSEIDQANDVLRELLERRSTLLAEASYIPCDRDKTLADIRRLESELAAKQLEVADVQAEISSIKTRSSVCSSRHNLVLDDLTQDISRIHQQLNHSRKLLSPILRLPSELLQHIFTFCLPSQRFVPLYPQSAPLLLTSVNRLFREHALTTPSLWASLSIHRNSSGTGFFPHPNVIQLFIERSGAVPLSWSLEDAKLNLHVVDTNHPPMPVSQIVELYVPHAQRWKHVRIDYGSGWVPNTGLDLIPPEDQFSMLETFSIKRGYWLDNREIGILARMLASPRLRGVSWYSQKPYTTLTMPWTQLTQFSINHLVPVREALNIISLCKKLEDVELNMLLPTKVEDESPVEPLRHDLLQGLKLEVAGDPNILFNAITFPNLKRFEISLTQSPRAPPLSLGLFRQFIDRSTCVLEKLTIEEAQLNPDDLLGLLMYLSPSLTELSFQHERLNAGYMNDQILRMMTQPDVHGPNYVGDLAGRRHFRGVLCPNLKFLRLWGVVGSADGVLADMLQSRWIGCRNCRSGRVLDTVFIVLDDDMDRNRHQEDFKRMHELKCGWRVMDDERAR</sequence>
<keyword evidence="4" id="KW-1185">Reference proteome</keyword>
<organism evidence="3 4">
    <name type="scientific">Agaricus bisporus var. burnettii (strain JB137-S8 / ATCC MYA-4627 / FGSC 10392)</name>
    <name type="common">White button mushroom</name>
    <dbReference type="NCBI Taxonomy" id="597362"/>
    <lineage>
        <taxon>Eukaryota</taxon>
        <taxon>Fungi</taxon>
        <taxon>Dikarya</taxon>
        <taxon>Basidiomycota</taxon>
        <taxon>Agaricomycotina</taxon>
        <taxon>Agaricomycetes</taxon>
        <taxon>Agaricomycetidae</taxon>
        <taxon>Agaricales</taxon>
        <taxon>Agaricineae</taxon>
        <taxon>Agaricaceae</taxon>
        <taxon>Agaricus</taxon>
    </lineage>
</organism>
<feature type="coiled-coil region" evidence="1">
    <location>
        <begin position="108"/>
        <end position="177"/>
    </location>
</feature>
<dbReference type="GeneID" id="18822394"/>
<dbReference type="Proteomes" id="UP000008493">
    <property type="component" value="Unassembled WGS sequence"/>
</dbReference>
<keyword evidence="1" id="KW-0175">Coiled coil</keyword>
<evidence type="ECO:0000256" key="2">
    <source>
        <dbReference type="SAM" id="MobiDB-lite"/>
    </source>
</evidence>
<protein>
    <submittedName>
        <fullName evidence="3">Uncharacterized protein</fullName>
    </submittedName>
</protein>
<evidence type="ECO:0000313" key="3">
    <source>
        <dbReference type="EMBL" id="EKM78927.1"/>
    </source>
</evidence>
<evidence type="ECO:0000256" key="1">
    <source>
        <dbReference type="SAM" id="Coils"/>
    </source>
</evidence>
<accession>K5X7G7</accession>
<name>K5X7G7_AGABU</name>
<feature type="compositionally biased region" description="Basic residues" evidence="2">
    <location>
        <begin position="38"/>
        <end position="49"/>
    </location>
</feature>
<dbReference type="eggNOG" id="ENOG502R0P0">
    <property type="taxonomic scope" value="Eukaryota"/>
</dbReference>
<reference evidence="4" key="1">
    <citation type="journal article" date="2012" name="Proc. Natl. Acad. Sci. U.S.A.">
        <title>Genome sequence of the button mushroom Agaricus bisporus reveals mechanisms governing adaptation to a humic-rich ecological niche.</title>
        <authorList>
            <person name="Morin E."/>
            <person name="Kohler A."/>
            <person name="Baker A.R."/>
            <person name="Foulongne-Oriol M."/>
            <person name="Lombard V."/>
            <person name="Nagy L.G."/>
            <person name="Ohm R.A."/>
            <person name="Patyshakuliyeva A."/>
            <person name="Brun A."/>
            <person name="Aerts A.L."/>
            <person name="Bailey A.M."/>
            <person name="Billette C."/>
            <person name="Coutinho P.M."/>
            <person name="Deakin G."/>
            <person name="Doddapaneni H."/>
            <person name="Floudas D."/>
            <person name="Grimwood J."/>
            <person name="Hilden K."/>
            <person name="Kuees U."/>
            <person name="LaButti K.M."/>
            <person name="Lapidus A."/>
            <person name="Lindquist E.A."/>
            <person name="Lucas S.M."/>
            <person name="Murat C."/>
            <person name="Riley R.W."/>
            <person name="Salamov A.A."/>
            <person name="Schmutz J."/>
            <person name="Subramanian V."/>
            <person name="Woesten H.A.B."/>
            <person name="Xu J."/>
            <person name="Eastwood D.C."/>
            <person name="Foster G.D."/>
            <person name="Sonnenberg A.S."/>
            <person name="Cullen D."/>
            <person name="de Vries R.P."/>
            <person name="Lundell T."/>
            <person name="Hibbett D.S."/>
            <person name="Henrissat B."/>
            <person name="Burton K.S."/>
            <person name="Kerrigan R.W."/>
            <person name="Challen M.P."/>
            <person name="Grigoriev I.V."/>
            <person name="Martin F."/>
        </authorList>
    </citation>
    <scope>NUCLEOTIDE SEQUENCE [LARGE SCALE GENOMIC DNA]</scope>
    <source>
        <strain evidence="4">JB137-S8 / ATCC MYA-4627 / FGSC 10392</strain>
    </source>
</reference>
<dbReference type="EMBL" id="JH971391">
    <property type="protein sequence ID" value="EKM78927.1"/>
    <property type="molecule type" value="Genomic_DNA"/>
</dbReference>